<dbReference type="EMBL" id="LXQA010006887">
    <property type="protein sequence ID" value="MCH84485.1"/>
    <property type="molecule type" value="Genomic_DNA"/>
</dbReference>
<evidence type="ECO:0000313" key="1">
    <source>
        <dbReference type="EMBL" id="MCH84485.1"/>
    </source>
</evidence>
<proteinExistence type="predicted"/>
<dbReference type="AlphaFoldDB" id="A0A392MBK5"/>
<comment type="caution">
    <text evidence="1">The sequence shown here is derived from an EMBL/GenBank/DDBJ whole genome shotgun (WGS) entry which is preliminary data.</text>
</comment>
<gene>
    <name evidence="1" type="ORF">A2U01_0005317</name>
</gene>
<organism evidence="1 2">
    <name type="scientific">Trifolium medium</name>
    <dbReference type="NCBI Taxonomy" id="97028"/>
    <lineage>
        <taxon>Eukaryota</taxon>
        <taxon>Viridiplantae</taxon>
        <taxon>Streptophyta</taxon>
        <taxon>Embryophyta</taxon>
        <taxon>Tracheophyta</taxon>
        <taxon>Spermatophyta</taxon>
        <taxon>Magnoliopsida</taxon>
        <taxon>eudicotyledons</taxon>
        <taxon>Gunneridae</taxon>
        <taxon>Pentapetalae</taxon>
        <taxon>rosids</taxon>
        <taxon>fabids</taxon>
        <taxon>Fabales</taxon>
        <taxon>Fabaceae</taxon>
        <taxon>Papilionoideae</taxon>
        <taxon>50 kb inversion clade</taxon>
        <taxon>NPAAA clade</taxon>
        <taxon>Hologalegina</taxon>
        <taxon>IRL clade</taxon>
        <taxon>Trifolieae</taxon>
        <taxon>Trifolium</taxon>
    </lineage>
</organism>
<protein>
    <submittedName>
        <fullName evidence="1">Uncharacterized protein</fullName>
    </submittedName>
</protein>
<evidence type="ECO:0000313" key="2">
    <source>
        <dbReference type="Proteomes" id="UP000265520"/>
    </source>
</evidence>
<accession>A0A392MBK5</accession>
<name>A0A392MBK5_9FABA</name>
<reference evidence="1 2" key="1">
    <citation type="journal article" date="2018" name="Front. Plant Sci.">
        <title>Red Clover (Trifolium pratense) and Zigzag Clover (T. medium) - A Picture of Genomic Similarities and Differences.</title>
        <authorList>
            <person name="Dluhosova J."/>
            <person name="Istvanek J."/>
            <person name="Nedelnik J."/>
            <person name="Repkova J."/>
        </authorList>
    </citation>
    <scope>NUCLEOTIDE SEQUENCE [LARGE SCALE GENOMIC DNA]</scope>
    <source>
        <strain evidence="2">cv. 10/8</strain>
        <tissue evidence="1">Leaf</tissue>
    </source>
</reference>
<sequence>MTWSSSTWHAGGDVDGQVELDMLKAGAALRVAGCPK</sequence>
<dbReference type="Proteomes" id="UP000265520">
    <property type="component" value="Unassembled WGS sequence"/>
</dbReference>
<feature type="non-terminal residue" evidence="1">
    <location>
        <position position="36"/>
    </location>
</feature>
<keyword evidence="2" id="KW-1185">Reference proteome</keyword>